<keyword evidence="5 6" id="KW-0472">Membrane</keyword>
<dbReference type="InterPro" id="IPR020846">
    <property type="entry name" value="MFS_dom"/>
</dbReference>
<dbReference type="PANTHER" id="PTHR43791:SF36">
    <property type="entry name" value="TRANSPORTER, PUTATIVE (AFU_ORTHOLOGUE AFUA_6G08340)-RELATED"/>
    <property type="match status" value="1"/>
</dbReference>
<reference evidence="8 9" key="1">
    <citation type="submission" date="2015-06" db="EMBL/GenBank/DDBJ databases">
        <title>Talaromyces atroroseus IBT 11181 draft genome.</title>
        <authorList>
            <person name="Rasmussen K.B."/>
            <person name="Rasmussen S."/>
            <person name="Petersen B."/>
            <person name="Sicheritz-Ponten T."/>
            <person name="Mortensen U.H."/>
            <person name="Thrane U."/>
        </authorList>
    </citation>
    <scope>NUCLEOTIDE SEQUENCE [LARGE SCALE GENOMIC DNA]</scope>
    <source>
        <strain evidence="8 9">IBT 11181</strain>
    </source>
</reference>
<name>A0A1Q5QBK6_TALAT</name>
<dbReference type="SUPFAM" id="SSF103473">
    <property type="entry name" value="MFS general substrate transporter"/>
    <property type="match status" value="1"/>
</dbReference>
<dbReference type="InterPro" id="IPR011701">
    <property type="entry name" value="MFS"/>
</dbReference>
<feature type="transmembrane region" description="Helical" evidence="6">
    <location>
        <begin position="282"/>
        <end position="302"/>
    </location>
</feature>
<dbReference type="EMBL" id="LFMY01000002">
    <property type="protein sequence ID" value="OKL63314.1"/>
    <property type="molecule type" value="Genomic_DNA"/>
</dbReference>
<feature type="transmembrane region" description="Helical" evidence="6">
    <location>
        <begin position="181"/>
        <end position="202"/>
    </location>
</feature>
<dbReference type="Proteomes" id="UP000214365">
    <property type="component" value="Unassembled WGS sequence"/>
</dbReference>
<evidence type="ECO:0000256" key="1">
    <source>
        <dbReference type="ARBA" id="ARBA00004141"/>
    </source>
</evidence>
<gene>
    <name evidence="8" type="ORF">UA08_01807</name>
</gene>
<dbReference type="GO" id="GO:0016020">
    <property type="term" value="C:membrane"/>
    <property type="evidence" value="ECO:0007669"/>
    <property type="project" value="UniProtKB-SubCell"/>
</dbReference>
<dbReference type="Gene3D" id="1.20.1250.20">
    <property type="entry name" value="MFS general substrate transporter like domains"/>
    <property type="match status" value="2"/>
</dbReference>
<evidence type="ECO:0000259" key="7">
    <source>
        <dbReference type="PROSITE" id="PS50850"/>
    </source>
</evidence>
<evidence type="ECO:0000256" key="3">
    <source>
        <dbReference type="ARBA" id="ARBA00022692"/>
    </source>
</evidence>
<feature type="transmembrane region" description="Helical" evidence="6">
    <location>
        <begin position="88"/>
        <end position="106"/>
    </location>
</feature>
<dbReference type="InterPro" id="IPR036259">
    <property type="entry name" value="MFS_trans_sf"/>
</dbReference>
<feature type="transmembrane region" description="Helical" evidence="6">
    <location>
        <begin position="440"/>
        <end position="460"/>
    </location>
</feature>
<keyword evidence="2" id="KW-0813">Transport</keyword>
<evidence type="ECO:0000256" key="4">
    <source>
        <dbReference type="ARBA" id="ARBA00022989"/>
    </source>
</evidence>
<organism evidence="8 9">
    <name type="scientific">Talaromyces atroroseus</name>
    <dbReference type="NCBI Taxonomy" id="1441469"/>
    <lineage>
        <taxon>Eukaryota</taxon>
        <taxon>Fungi</taxon>
        <taxon>Dikarya</taxon>
        <taxon>Ascomycota</taxon>
        <taxon>Pezizomycotina</taxon>
        <taxon>Eurotiomycetes</taxon>
        <taxon>Eurotiomycetidae</taxon>
        <taxon>Eurotiales</taxon>
        <taxon>Trichocomaceae</taxon>
        <taxon>Talaromyces</taxon>
        <taxon>Talaromyces sect. Trachyspermi</taxon>
    </lineage>
</organism>
<dbReference type="STRING" id="1441469.A0A1Q5QBK6"/>
<keyword evidence="4 6" id="KW-1133">Transmembrane helix</keyword>
<dbReference type="PROSITE" id="PS50850">
    <property type="entry name" value="MFS"/>
    <property type="match status" value="1"/>
</dbReference>
<feature type="transmembrane region" description="Helical" evidence="6">
    <location>
        <begin position="214"/>
        <end position="234"/>
    </location>
</feature>
<evidence type="ECO:0000313" key="9">
    <source>
        <dbReference type="Proteomes" id="UP000214365"/>
    </source>
</evidence>
<dbReference type="GO" id="GO:0022857">
    <property type="term" value="F:transmembrane transporter activity"/>
    <property type="evidence" value="ECO:0007669"/>
    <property type="project" value="InterPro"/>
</dbReference>
<evidence type="ECO:0000313" key="8">
    <source>
        <dbReference type="EMBL" id="OKL63314.1"/>
    </source>
</evidence>
<sequence length="498" mass="55543">MGHSQNDGDVLYVEYSGGTATATTQLDKEASVLPQLTPDEELRDKKVRKKIDLLILPLCTLNYFFSSMDRGDLGNAKLSGFQADNHLSNVDFSTVLAIFYVGYIIFQPIGGLSIRWFEPYLILGLANMVWGAATILMMTSKNMLAPSILRIIIGAAEGITEINGVYLTMWYTPREYAVRAGIWYSFGVLATCFNGLIAYGIQENATSTLKPWRLLFLVEGVLPIIFGCVMIWLYPSRPEKVKKFFTEEEKELILQRTRRAYNTPGEKVTLRGSLTIFAQPQLYGMCLIYFVVIWASSGYSNFLPSIINGFGYSTVRSQLLTVPYAVLGFLSVNLFCFVSDRTQRRGVFVLGLATVALVGFAILYAVPDASGPRLFALALISLGNYPLIPIMLTWVYVNTIGLSRRAMAIPLQNVAGQVGGLAVSYTYINPPRYANGTLATLVLLATLLLVVAVLECYFFAQNKKKVTRIEEDPAWYEVNRNKAFDELGTEHPDFRYTL</sequence>
<feature type="domain" description="Major facilitator superfamily (MFS) profile" evidence="7">
    <location>
        <begin position="55"/>
        <end position="464"/>
    </location>
</feature>
<dbReference type="PANTHER" id="PTHR43791">
    <property type="entry name" value="PERMEASE-RELATED"/>
    <property type="match status" value="1"/>
</dbReference>
<evidence type="ECO:0000256" key="2">
    <source>
        <dbReference type="ARBA" id="ARBA00022448"/>
    </source>
</evidence>
<feature type="transmembrane region" description="Helical" evidence="6">
    <location>
        <begin position="148"/>
        <end position="169"/>
    </location>
</feature>
<keyword evidence="9" id="KW-1185">Reference proteome</keyword>
<dbReference type="OrthoDB" id="2985014at2759"/>
<comment type="subcellular location">
    <subcellularLocation>
        <location evidence="1">Membrane</location>
        <topology evidence="1">Multi-pass membrane protein</topology>
    </subcellularLocation>
</comment>
<feature type="transmembrane region" description="Helical" evidence="6">
    <location>
        <begin position="346"/>
        <end position="367"/>
    </location>
</feature>
<feature type="transmembrane region" description="Helical" evidence="6">
    <location>
        <begin position="118"/>
        <end position="136"/>
    </location>
</feature>
<evidence type="ECO:0000256" key="5">
    <source>
        <dbReference type="ARBA" id="ARBA00023136"/>
    </source>
</evidence>
<dbReference type="AlphaFoldDB" id="A0A1Q5QBK6"/>
<proteinExistence type="predicted"/>
<evidence type="ECO:0000256" key="6">
    <source>
        <dbReference type="SAM" id="Phobius"/>
    </source>
</evidence>
<protein>
    <recommendedName>
        <fullName evidence="7">Major facilitator superfamily (MFS) profile domain-containing protein</fullName>
    </recommendedName>
</protein>
<dbReference type="GeneID" id="31001562"/>
<comment type="caution">
    <text evidence="8">The sequence shown here is derived from an EMBL/GenBank/DDBJ whole genome shotgun (WGS) entry which is preliminary data.</text>
</comment>
<feature type="transmembrane region" description="Helical" evidence="6">
    <location>
        <begin position="409"/>
        <end position="428"/>
    </location>
</feature>
<feature type="transmembrane region" description="Helical" evidence="6">
    <location>
        <begin position="373"/>
        <end position="397"/>
    </location>
</feature>
<accession>A0A1Q5QBK6</accession>
<feature type="transmembrane region" description="Helical" evidence="6">
    <location>
        <begin position="322"/>
        <end position="339"/>
    </location>
</feature>
<keyword evidence="3 6" id="KW-0812">Transmembrane</keyword>
<dbReference type="Pfam" id="PF07690">
    <property type="entry name" value="MFS_1"/>
    <property type="match status" value="1"/>
</dbReference>
<dbReference type="RefSeq" id="XP_020123435.1">
    <property type="nucleotide sequence ID" value="XM_020261511.1"/>
</dbReference>